<protein>
    <submittedName>
        <fullName evidence="2">Uncharacterized protein</fullName>
    </submittedName>
</protein>
<feature type="coiled-coil region" evidence="1">
    <location>
        <begin position="398"/>
        <end position="429"/>
    </location>
</feature>
<reference evidence="2 3" key="1">
    <citation type="submission" date="2019-08" db="EMBL/GenBank/DDBJ databases">
        <title>The genome of the soybean aphid Biotype 1, its phylome, world population structure and adaptation to the North American continent.</title>
        <authorList>
            <person name="Giordano R."/>
            <person name="Donthu R.K."/>
            <person name="Hernandez A.G."/>
            <person name="Wright C.L."/>
            <person name="Zimin A.V."/>
        </authorList>
    </citation>
    <scope>NUCLEOTIDE SEQUENCE [LARGE SCALE GENOMIC DNA]</scope>
    <source>
        <tissue evidence="2">Whole aphids</tissue>
    </source>
</reference>
<organism evidence="2 3">
    <name type="scientific">Aphis glycines</name>
    <name type="common">Soybean aphid</name>
    <dbReference type="NCBI Taxonomy" id="307491"/>
    <lineage>
        <taxon>Eukaryota</taxon>
        <taxon>Metazoa</taxon>
        <taxon>Ecdysozoa</taxon>
        <taxon>Arthropoda</taxon>
        <taxon>Hexapoda</taxon>
        <taxon>Insecta</taxon>
        <taxon>Pterygota</taxon>
        <taxon>Neoptera</taxon>
        <taxon>Paraneoptera</taxon>
        <taxon>Hemiptera</taxon>
        <taxon>Sternorrhyncha</taxon>
        <taxon>Aphidomorpha</taxon>
        <taxon>Aphidoidea</taxon>
        <taxon>Aphididae</taxon>
        <taxon>Aphidini</taxon>
        <taxon>Aphis</taxon>
        <taxon>Aphis</taxon>
    </lineage>
</organism>
<accession>A0A6G0TAK6</accession>
<proteinExistence type="predicted"/>
<sequence>MGINIENILNDIKFDQKLISVFDTYNKYINYRFDYLIRTSITQTPDELNHNVDYSEFDPSQQILLACINSNNSLNDIAKLREELKTLTAEVNSKRKELSLISINEEGLKKNIKHLEDIISIKENFVRETANYAEIRCNAKHKVQKEYCRILKKYNKILNELDKSNKMTKTNSSNGTNKHSDYGERVNEKVLRYEAKIKKMDDVIKIASDSKEKLLQYQAALQTSNDRLKIFYDQLTNLLKNKQRISLILIENDKRINQLKMYLSNLGVISSIEKSRVHTSSNLIENDNLKREFLELRDMRTAVLSSRPKGMFNPKYQKEDSLSKEDIRKYLENDEAIDTIDFLTELKNNKVSNNETNLLKYVQTNSNESKMFWKCLSTLSKDEMKKLLVHYFIKVVDLKESGRENDELISKLDENNDRQRHNIASINNDYQEFHLSIEKKFTSLKKYYQRKVDTLFQVVQEEKNAITMFKMKQEISSLKKKIIELEKSQTVKAKGPSIIQEPHVGLDHLEASKSEAETVSSAKVTYHKNKLKIQKNKSKLT</sequence>
<dbReference type="Proteomes" id="UP000475862">
    <property type="component" value="Unassembled WGS sequence"/>
</dbReference>
<keyword evidence="1" id="KW-0175">Coiled coil</keyword>
<feature type="coiled-coil region" evidence="1">
    <location>
        <begin position="70"/>
        <end position="97"/>
    </location>
</feature>
<evidence type="ECO:0000313" key="3">
    <source>
        <dbReference type="Proteomes" id="UP000475862"/>
    </source>
</evidence>
<dbReference type="OrthoDB" id="540783at2759"/>
<keyword evidence="3" id="KW-1185">Reference proteome</keyword>
<comment type="caution">
    <text evidence="2">The sequence shown here is derived from an EMBL/GenBank/DDBJ whole genome shotgun (WGS) entry which is preliminary data.</text>
</comment>
<evidence type="ECO:0000313" key="2">
    <source>
        <dbReference type="EMBL" id="KAE9528571.1"/>
    </source>
</evidence>
<dbReference type="AlphaFoldDB" id="A0A6G0TAK6"/>
<dbReference type="EMBL" id="VYZN01000048">
    <property type="protein sequence ID" value="KAE9528571.1"/>
    <property type="molecule type" value="Genomic_DNA"/>
</dbReference>
<name>A0A6G0TAK6_APHGL</name>
<evidence type="ECO:0000256" key="1">
    <source>
        <dbReference type="SAM" id="Coils"/>
    </source>
</evidence>
<gene>
    <name evidence="2" type="ORF">AGLY_012146</name>
</gene>